<sequence length="335" mass="38799">MEIAPDRKTKTWKAHFEALDAQQFTTKGLGSDRGNGLVQGYKAAYQNAVWSSDHFHEFRGLSQLCSRLEKQAYAAITAEQERLRVCNNACSEKNQENRLQQLQEATLICEQRIEQYQHVSDVLEILFSSLYFFDLQTGKPRYQQQVKADVLTLMDLLDELDLPKLQEKTQKIRDHVDDICTCYQQVEDICQQLSKTIPTDLLDYIGLAWQHGHQSHQHKGKIKKHHQAECDFWLNAVSPLLGENAPVQISEAFEQFNDMVRSSSLIEMVNSQIRPYLNSCKGHTTQEHLNLIMFYHNYHRYKSGKRKGKAPIEILTGEKLEKNWLQLLFDTVSPT</sequence>
<proteinExistence type="predicted"/>
<name>A0A1H6F7Z9_9GAMM</name>
<gene>
    <name evidence="1" type="ORF">MBHS_02107</name>
</gene>
<protein>
    <submittedName>
        <fullName evidence="1">Uncharacterized protein</fullName>
    </submittedName>
</protein>
<accession>A0A1H6F7Z9</accession>
<dbReference type="RefSeq" id="WP_103920063.1">
    <property type="nucleotide sequence ID" value="NZ_FMSV02000447.1"/>
</dbReference>
<dbReference type="AlphaFoldDB" id="A0A1H6F7Z9"/>
<evidence type="ECO:0000313" key="1">
    <source>
        <dbReference type="EMBL" id="SEH06252.1"/>
    </source>
</evidence>
<keyword evidence="2" id="KW-1185">Reference proteome</keyword>
<organism evidence="1 2">
    <name type="scientific">Candidatus Venteria ishoeyi</name>
    <dbReference type="NCBI Taxonomy" id="1899563"/>
    <lineage>
        <taxon>Bacteria</taxon>
        <taxon>Pseudomonadati</taxon>
        <taxon>Pseudomonadota</taxon>
        <taxon>Gammaproteobacteria</taxon>
        <taxon>Thiotrichales</taxon>
        <taxon>Thiotrichaceae</taxon>
        <taxon>Venteria</taxon>
    </lineage>
</organism>
<dbReference type="Proteomes" id="UP000236724">
    <property type="component" value="Unassembled WGS sequence"/>
</dbReference>
<reference evidence="1 2" key="1">
    <citation type="submission" date="2016-10" db="EMBL/GenBank/DDBJ databases">
        <authorList>
            <person name="de Groot N.N."/>
        </authorList>
    </citation>
    <scope>NUCLEOTIDE SEQUENCE [LARGE SCALE GENOMIC DNA]</scope>
    <source>
        <strain evidence="1">MBHS1</strain>
    </source>
</reference>
<evidence type="ECO:0000313" key="2">
    <source>
        <dbReference type="Proteomes" id="UP000236724"/>
    </source>
</evidence>
<dbReference type="OrthoDB" id="569350at2"/>
<dbReference type="EMBL" id="FMSV02000447">
    <property type="protein sequence ID" value="SEH06252.1"/>
    <property type="molecule type" value="Genomic_DNA"/>
</dbReference>